<keyword evidence="3" id="KW-1185">Reference proteome</keyword>
<feature type="compositionally biased region" description="Basic and acidic residues" evidence="1">
    <location>
        <begin position="397"/>
        <end position="416"/>
    </location>
</feature>
<reference evidence="2 3" key="1">
    <citation type="submission" date="2018-04" db="EMBL/GenBank/DDBJ databases">
        <authorList>
            <person name="Zhang X."/>
            <person name="Yuan J."/>
            <person name="Li F."/>
            <person name="Xiang J."/>
        </authorList>
    </citation>
    <scope>NUCLEOTIDE SEQUENCE [LARGE SCALE GENOMIC DNA]</scope>
    <source>
        <tissue evidence="2">Muscle</tissue>
    </source>
</reference>
<feature type="compositionally biased region" description="Basic and acidic residues" evidence="1">
    <location>
        <begin position="349"/>
        <end position="369"/>
    </location>
</feature>
<feature type="region of interest" description="Disordered" evidence="1">
    <location>
        <begin position="103"/>
        <end position="741"/>
    </location>
</feature>
<feature type="compositionally biased region" description="Polar residues" evidence="1">
    <location>
        <begin position="731"/>
        <end position="741"/>
    </location>
</feature>
<feature type="compositionally biased region" description="Basic and acidic residues" evidence="1">
    <location>
        <begin position="110"/>
        <end position="119"/>
    </location>
</feature>
<dbReference type="Proteomes" id="UP000283509">
    <property type="component" value="Unassembled WGS sequence"/>
</dbReference>
<dbReference type="OrthoDB" id="8066030at2759"/>
<accession>A0A3R7QEX8</accession>
<evidence type="ECO:0000313" key="3">
    <source>
        <dbReference type="Proteomes" id="UP000283509"/>
    </source>
</evidence>
<feature type="compositionally biased region" description="Basic and acidic residues" evidence="1">
    <location>
        <begin position="475"/>
        <end position="499"/>
    </location>
</feature>
<evidence type="ECO:0000313" key="2">
    <source>
        <dbReference type="EMBL" id="ROT65271.1"/>
    </source>
</evidence>
<protein>
    <submittedName>
        <fullName evidence="2">Putative serine/arginine repetitive matrix protein 5-like</fullName>
    </submittedName>
</protein>
<dbReference type="AlphaFoldDB" id="A0A3R7QEX8"/>
<feature type="compositionally biased region" description="Polar residues" evidence="1">
    <location>
        <begin position="291"/>
        <end position="300"/>
    </location>
</feature>
<proteinExistence type="predicted"/>
<evidence type="ECO:0000256" key="1">
    <source>
        <dbReference type="SAM" id="MobiDB-lite"/>
    </source>
</evidence>
<reference evidence="2 3" key="2">
    <citation type="submission" date="2019-01" db="EMBL/GenBank/DDBJ databases">
        <title>The decoding of complex shrimp genome reveals the adaptation for benthos swimmer, frequently molting mechanism and breeding impact on genome.</title>
        <authorList>
            <person name="Sun Y."/>
            <person name="Gao Y."/>
            <person name="Yu Y."/>
        </authorList>
    </citation>
    <scope>NUCLEOTIDE SEQUENCE [LARGE SCALE GENOMIC DNA]</scope>
    <source>
        <tissue evidence="2">Muscle</tissue>
    </source>
</reference>
<organism evidence="2 3">
    <name type="scientific">Penaeus vannamei</name>
    <name type="common">Whiteleg shrimp</name>
    <name type="synonym">Litopenaeus vannamei</name>
    <dbReference type="NCBI Taxonomy" id="6689"/>
    <lineage>
        <taxon>Eukaryota</taxon>
        <taxon>Metazoa</taxon>
        <taxon>Ecdysozoa</taxon>
        <taxon>Arthropoda</taxon>
        <taxon>Crustacea</taxon>
        <taxon>Multicrustacea</taxon>
        <taxon>Malacostraca</taxon>
        <taxon>Eumalacostraca</taxon>
        <taxon>Eucarida</taxon>
        <taxon>Decapoda</taxon>
        <taxon>Dendrobranchiata</taxon>
        <taxon>Penaeoidea</taxon>
        <taxon>Penaeidae</taxon>
        <taxon>Penaeus</taxon>
    </lineage>
</organism>
<feature type="compositionally biased region" description="Basic and acidic residues" evidence="1">
    <location>
        <begin position="376"/>
        <end position="387"/>
    </location>
</feature>
<dbReference type="EMBL" id="QCYY01003108">
    <property type="protein sequence ID" value="ROT65271.1"/>
    <property type="molecule type" value="Genomic_DNA"/>
</dbReference>
<gene>
    <name evidence="2" type="ORF">C7M84_016773</name>
</gene>
<feature type="compositionally biased region" description="Basic and acidic residues" evidence="1">
    <location>
        <begin position="544"/>
        <end position="555"/>
    </location>
</feature>
<sequence length="741" mass="80704">MQRRSFFRAGLPPSALSAPPPPRPAYPNVAFFCTCVCILLHLPRRPFWRPRALPVSEGARARDPVARDQELRWSRLFLRLPCDPSEPMVFLLYKMQYQKIQFPPPSGTESRPKTSDTKRPASWRLFPRHQVRGHPRDLRTRRTMTPSGAKGLVSLPNEQTTEKSKKAKGIPPFAVRVGKPTNGLLPDGQAASGTRGKADKPPDGQAASGTRGKADQRTPPRWPGSLRDPRESRPTTPPRRPGSLRTRGKADKPPRRQAASGTRGNADQPPRRPGSLRTRGKADNLPDGQAASGTRGNADQPTPPRRPGSLRDPRESRPTDSSPMARQPQGPEGMPTNLPDGQVASGTRGKADKPPRRPGSLRDPRESRQPPRRPGSLRDPRKADKLPDGQAASGTRGKADKPPRRPGSLRDPRESRPTSPTARQPQGPEESRQPPPRWPGSLRDPRESRPTDSSRRPGSLRDPRESRKTPRRPGSLRDPRKADQTSRRPGSLRDPRESRQTSPMARQPQGPEGKPTNRLLPDGQAASGTRGKADQPTPPRRPGSLRDPRESRPTDSSRWPGSLRDPRECRPTSPDGQAASGTRGKPTNLPEARQPQGPEGKPTNRLLPDGQAASGTRGKADQPSPRQPQGPRESRPTDSSPMARQPQGPEGKPTNGLLPDGQAASGTRGKADKPPRRPGSLTSDQLPDGQAASGTEGKPTNLPKAASRGKADQPTHGQAASGTRGPYFAIQSKSRWQSWPV</sequence>
<name>A0A3R7QEX8_PENVA</name>
<feature type="compositionally biased region" description="Basic and acidic residues" evidence="1">
    <location>
        <begin position="443"/>
        <end position="468"/>
    </location>
</feature>
<feature type="compositionally biased region" description="Basic and acidic residues" evidence="1">
    <location>
        <begin position="309"/>
        <end position="318"/>
    </location>
</feature>
<comment type="caution">
    <text evidence="2">The sequence shown here is derived from an EMBL/GenBank/DDBJ whole genome shotgun (WGS) entry which is preliminary data.</text>
</comment>